<evidence type="ECO:0000256" key="6">
    <source>
        <dbReference type="SAM" id="Phobius"/>
    </source>
</evidence>
<dbReference type="CDD" id="cd03010">
    <property type="entry name" value="TlpA_like_DsbE"/>
    <property type="match status" value="1"/>
</dbReference>
<dbReference type="PROSITE" id="PS00194">
    <property type="entry name" value="THIOREDOXIN_1"/>
    <property type="match status" value="1"/>
</dbReference>
<protein>
    <submittedName>
        <fullName evidence="8">DsbE family thiol:disulfide interchange protein</fullName>
    </submittedName>
</protein>
<keyword evidence="6" id="KW-0812">Transmembrane</keyword>
<comment type="similarity">
    <text evidence="2">Belongs to the thioredoxin family. DsbE subfamily.</text>
</comment>
<dbReference type="InterPro" id="IPR013766">
    <property type="entry name" value="Thioredoxin_domain"/>
</dbReference>
<dbReference type="AlphaFoldDB" id="A0A9X3UMK7"/>
<feature type="domain" description="Thioredoxin" evidence="7">
    <location>
        <begin position="51"/>
        <end position="199"/>
    </location>
</feature>
<dbReference type="Proteomes" id="UP001151234">
    <property type="component" value="Unassembled WGS sequence"/>
</dbReference>
<dbReference type="SUPFAM" id="SSF52833">
    <property type="entry name" value="Thioredoxin-like"/>
    <property type="match status" value="1"/>
</dbReference>
<evidence type="ECO:0000256" key="3">
    <source>
        <dbReference type="ARBA" id="ARBA00022748"/>
    </source>
</evidence>
<dbReference type="Gene3D" id="3.40.30.10">
    <property type="entry name" value="Glutaredoxin"/>
    <property type="match status" value="1"/>
</dbReference>
<dbReference type="PROSITE" id="PS51352">
    <property type="entry name" value="THIOREDOXIN_2"/>
    <property type="match status" value="1"/>
</dbReference>
<sequence length="201" mass="21372">MTSSSEQTDTGSQKGRRRFAAFLPLIAFMALVAIFFGQLISGEDVSEVPSVLIGTEAPALDLPALEGLKRSGQTVPALTDAAVDGKLTLVNVWASWCVPCRTEHPLLMALAQDERINIVGINYKDKSENALRFLGELGNPYTAVGVDPNGVAAIDWGVYGIPESFLVDANGTIVYKQIGPFSPDTVRGELLPAVEKALAGL</sequence>
<keyword evidence="9" id="KW-1185">Reference proteome</keyword>
<keyword evidence="3" id="KW-0201">Cytochrome c-type biogenesis</keyword>
<name>A0A9X3UMK7_9HYPH</name>
<evidence type="ECO:0000259" key="7">
    <source>
        <dbReference type="PROSITE" id="PS51352"/>
    </source>
</evidence>
<comment type="subcellular location">
    <subcellularLocation>
        <location evidence="1">Cell envelope</location>
    </subcellularLocation>
</comment>
<evidence type="ECO:0000256" key="2">
    <source>
        <dbReference type="ARBA" id="ARBA00007758"/>
    </source>
</evidence>
<keyword evidence="6" id="KW-0472">Membrane</keyword>
<dbReference type="InterPro" id="IPR017937">
    <property type="entry name" value="Thioredoxin_CS"/>
</dbReference>
<dbReference type="NCBIfam" id="TIGR00385">
    <property type="entry name" value="dsbE"/>
    <property type="match status" value="1"/>
</dbReference>
<accession>A0A9X3UMK7</accession>
<dbReference type="GO" id="GO:0015036">
    <property type="term" value="F:disulfide oxidoreductase activity"/>
    <property type="evidence" value="ECO:0007669"/>
    <property type="project" value="InterPro"/>
</dbReference>
<reference evidence="8" key="1">
    <citation type="submission" date="2022-11" db="EMBL/GenBank/DDBJ databases">
        <title>Draft genome sequence of Hoeflea poritis E7-10 and Hoeflea prorocentri PM5-8, separated from scleractinian coral Porites lutea and marine dinoflagellate.</title>
        <authorList>
            <person name="Zhang G."/>
            <person name="Wei Q."/>
            <person name="Cai L."/>
        </authorList>
    </citation>
    <scope>NUCLEOTIDE SEQUENCE</scope>
    <source>
        <strain evidence="8">PM5-8</strain>
    </source>
</reference>
<gene>
    <name evidence="8" type="ORF">OQ273_21585</name>
</gene>
<evidence type="ECO:0000256" key="1">
    <source>
        <dbReference type="ARBA" id="ARBA00004196"/>
    </source>
</evidence>
<evidence type="ECO:0000256" key="5">
    <source>
        <dbReference type="ARBA" id="ARBA00023284"/>
    </source>
</evidence>
<dbReference type="EMBL" id="JAPJZI010000001">
    <property type="protein sequence ID" value="MDA5401179.1"/>
    <property type="molecule type" value="Genomic_DNA"/>
</dbReference>
<dbReference type="GO" id="GO:0030288">
    <property type="term" value="C:outer membrane-bounded periplasmic space"/>
    <property type="evidence" value="ECO:0007669"/>
    <property type="project" value="InterPro"/>
</dbReference>
<proteinExistence type="inferred from homology"/>
<evidence type="ECO:0000256" key="4">
    <source>
        <dbReference type="ARBA" id="ARBA00023157"/>
    </source>
</evidence>
<comment type="caution">
    <text evidence="8">The sequence shown here is derived from an EMBL/GenBank/DDBJ whole genome shotgun (WGS) entry which is preliminary data.</text>
</comment>
<dbReference type="Pfam" id="PF08534">
    <property type="entry name" value="Redoxin"/>
    <property type="match status" value="1"/>
</dbReference>
<dbReference type="InterPro" id="IPR013740">
    <property type="entry name" value="Redoxin"/>
</dbReference>
<dbReference type="RefSeq" id="WP_267992984.1">
    <property type="nucleotide sequence ID" value="NZ_JAPJZI010000001.1"/>
</dbReference>
<evidence type="ECO:0000313" key="9">
    <source>
        <dbReference type="Proteomes" id="UP001151234"/>
    </source>
</evidence>
<dbReference type="PANTHER" id="PTHR42852">
    <property type="entry name" value="THIOL:DISULFIDE INTERCHANGE PROTEIN DSBE"/>
    <property type="match status" value="1"/>
</dbReference>
<dbReference type="PANTHER" id="PTHR42852:SF6">
    <property type="entry name" value="THIOL:DISULFIDE INTERCHANGE PROTEIN DSBE"/>
    <property type="match status" value="1"/>
</dbReference>
<dbReference type="GO" id="GO:0017004">
    <property type="term" value="P:cytochrome complex assembly"/>
    <property type="evidence" value="ECO:0007669"/>
    <property type="project" value="UniProtKB-KW"/>
</dbReference>
<keyword evidence="6" id="KW-1133">Transmembrane helix</keyword>
<dbReference type="InterPro" id="IPR050553">
    <property type="entry name" value="Thioredoxin_ResA/DsbE_sf"/>
</dbReference>
<feature type="transmembrane region" description="Helical" evidence="6">
    <location>
        <begin position="21"/>
        <end position="40"/>
    </location>
</feature>
<dbReference type="InterPro" id="IPR036249">
    <property type="entry name" value="Thioredoxin-like_sf"/>
</dbReference>
<evidence type="ECO:0000313" key="8">
    <source>
        <dbReference type="EMBL" id="MDA5401179.1"/>
    </source>
</evidence>
<organism evidence="8 9">
    <name type="scientific">Hoeflea prorocentri</name>
    <dbReference type="NCBI Taxonomy" id="1922333"/>
    <lineage>
        <taxon>Bacteria</taxon>
        <taxon>Pseudomonadati</taxon>
        <taxon>Pseudomonadota</taxon>
        <taxon>Alphaproteobacteria</taxon>
        <taxon>Hyphomicrobiales</taxon>
        <taxon>Rhizobiaceae</taxon>
        <taxon>Hoeflea</taxon>
    </lineage>
</organism>
<dbReference type="InterPro" id="IPR004799">
    <property type="entry name" value="Periplasmic_diS_OxRdtase_DsbE"/>
</dbReference>
<keyword evidence="5" id="KW-0676">Redox-active center</keyword>
<keyword evidence="4" id="KW-1015">Disulfide bond</keyword>